<dbReference type="Pfam" id="PF22091">
    <property type="entry name" value="DUF6941"/>
    <property type="match status" value="1"/>
</dbReference>
<dbReference type="InterPro" id="IPR054221">
    <property type="entry name" value="DUF6941"/>
</dbReference>
<dbReference type="AlphaFoldDB" id="A0A1T4KY62"/>
<protein>
    <submittedName>
        <fullName evidence="1">Uncharacterized protein</fullName>
    </submittedName>
</protein>
<reference evidence="1 2" key="1">
    <citation type="submission" date="2017-02" db="EMBL/GenBank/DDBJ databases">
        <authorList>
            <person name="Peterson S.W."/>
        </authorList>
    </citation>
    <scope>NUCLEOTIDE SEQUENCE [LARGE SCALE GENOMIC DNA]</scope>
    <source>
        <strain evidence="1 2">ATCC 700028</strain>
    </source>
</reference>
<evidence type="ECO:0000313" key="1">
    <source>
        <dbReference type="EMBL" id="SJZ47303.1"/>
    </source>
</evidence>
<organism evidence="1 2">
    <name type="scientific">Cetobacterium ceti</name>
    <dbReference type="NCBI Taxonomy" id="180163"/>
    <lineage>
        <taxon>Bacteria</taxon>
        <taxon>Fusobacteriati</taxon>
        <taxon>Fusobacteriota</taxon>
        <taxon>Fusobacteriia</taxon>
        <taxon>Fusobacteriales</taxon>
        <taxon>Fusobacteriaceae</taxon>
        <taxon>Cetobacterium</taxon>
    </lineage>
</organism>
<dbReference type="EMBL" id="FUWX01000005">
    <property type="protein sequence ID" value="SJZ47303.1"/>
    <property type="molecule type" value="Genomic_DNA"/>
</dbReference>
<dbReference type="RefSeq" id="WP_078693187.1">
    <property type="nucleotide sequence ID" value="NZ_FUWX01000005.1"/>
</dbReference>
<name>A0A1T4KY62_9FUSO</name>
<sequence length="224" mass="25570">MAKLKSAIVAHKAQMNQQIGGAVDILGAFDNLIQPMFPFPMMNLSIVLTFEGIEKPTVFEVRLNGPDDDLITKGEFMPMVDPFGVGKKIVDIEKFLIKKRGHYTLDIFEKMGEDVKFIQTETLFIADYPPQRPLTDEMVEEILKGEEVIKSVKTEFQPFGAQKPIKLQYNLDKNDILEEGYIAIPESDVIEIDGETYELVGVRRQIEWMFGNPIPKEENQEENK</sequence>
<gene>
    <name evidence="1" type="ORF">SAMN02745174_00654</name>
</gene>
<dbReference type="STRING" id="180163.SAMN02745174_00654"/>
<dbReference type="Proteomes" id="UP000191153">
    <property type="component" value="Unassembled WGS sequence"/>
</dbReference>
<dbReference type="OrthoDB" id="89581at2"/>
<accession>A0A1T4KY62</accession>
<proteinExistence type="predicted"/>
<keyword evidence="2" id="KW-1185">Reference proteome</keyword>
<evidence type="ECO:0000313" key="2">
    <source>
        <dbReference type="Proteomes" id="UP000191153"/>
    </source>
</evidence>